<name>A0AA38LB99_TAXCH</name>
<dbReference type="AlphaFoldDB" id="A0AA38LB99"/>
<protein>
    <submittedName>
        <fullName evidence="1">Uncharacterized protein</fullName>
    </submittedName>
</protein>
<reference evidence="1 2" key="1">
    <citation type="journal article" date="2021" name="Nat. Plants">
        <title>The Taxus genome provides insights into paclitaxel biosynthesis.</title>
        <authorList>
            <person name="Xiong X."/>
            <person name="Gou J."/>
            <person name="Liao Q."/>
            <person name="Li Y."/>
            <person name="Zhou Q."/>
            <person name="Bi G."/>
            <person name="Li C."/>
            <person name="Du R."/>
            <person name="Wang X."/>
            <person name="Sun T."/>
            <person name="Guo L."/>
            <person name="Liang H."/>
            <person name="Lu P."/>
            <person name="Wu Y."/>
            <person name="Zhang Z."/>
            <person name="Ro D.K."/>
            <person name="Shang Y."/>
            <person name="Huang S."/>
            <person name="Yan J."/>
        </authorList>
    </citation>
    <scope>NUCLEOTIDE SEQUENCE [LARGE SCALE GENOMIC DNA]</scope>
    <source>
        <strain evidence="1">Ta-2019</strain>
    </source>
</reference>
<evidence type="ECO:0000313" key="2">
    <source>
        <dbReference type="Proteomes" id="UP000824469"/>
    </source>
</evidence>
<accession>A0AA38LB99</accession>
<gene>
    <name evidence="1" type="ORF">KI387_019295</name>
</gene>
<sequence>MQNVLKQPPSRVVLGASVNLAMEGTDSQMELLVSKLVLQRMGVWYMIKIVAAQALSSMLLCYQL</sequence>
<evidence type="ECO:0000313" key="1">
    <source>
        <dbReference type="EMBL" id="KAH9317526.1"/>
    </source>
</evidence>
<dbReference type="Proteomes" id="UP000824469">
    <property type="component" value="Unassembled WGS sequence"/>
</dbReference>
<proteinExistence type="predicted"/>
<comment type="caution">
    <text evidence="1">The sequence shown here is derived from an EMBL/GenBank/DDBJ whole genome shotgun (WGS) entry which is preliminary data.</text>
</comment>
<organism evidence="1 2">
    <name type="scientific">Taxus chinensis</name>
    <name type="common">Chinese yew</name>
    <name type="synonym">Taxus wallichiana var. chinensis</name>
    <dbReference type="NCBI Taxonomy" id="29808"/>
    <lineage>
        <taxon>Eukaryota</taxon>
        <taxon>Viridiplantae</taxon>
        <taxon>Streptophyta</taxon>
        <taxon>Embryophyta</taxon>
        <taxon>Tracheophyta</taxon>
        <taxon>Spermatophyta</taxon>
        <taxon>Pinopsida</taxon>
        <taxon>Pinidae</taxon>
        <taxon>Conifers II</taxon>
        <taxon>Cupressales</taxon>
        <taxon>Taxaceae</taxon>
        <taxon>Taxus</taxon>
    </lineage>
</organism>
<dbReference type="EMBL" id="JAHRHJ020000004">
    <property type="protein sequence ID" value="KAH9317526.1"/>
    <property type="molecule type" value="Genomic_DNA"/>
</dbReference>
<keyword evidence="2" id="KW-1185">Reference proteome</keyword>
<feature type="non-terminal residue" evidence="1">
    <location>
        <position position="64"/>
    </location>
</feature>